<dbReference type="OrthoDB" id="221929at2157"/>
<feature type="domain" description="Halobacterial output" evidence="1">
    <location>
        <begin position="15"/>
        <end position="81"/>
    </location>
</feature>
<name>A0A1I6HZI3_9EURY</name>
<gene>
    <name evidence="2" type="ORF">SAMN04488124_2633</name>
</gene>
<dbReference type="AlphaFoldDB" id="A0A1I6HZI3"/>
<proteinExistence type="predicted"/>
<organism evidence="2 3">
    <name type="scientific">Halogeometricum limi</name>
    <dbReference type="NCBI Taxonomy" id="555875"/>
    <lineage>
        <taxon>Archaea</taxon>
        <taxon>Methanobacteriati</taxon>
        <taxon>Methanobacteriota</taxon>
        <taxon>Stenosarchaea group</taxon>
        <taxon>Halobacteria</taxon>
        <taxon>Halobacteriales</taxon>
        <taxon>Haloferacaceae</taxon>
        <taxon>Halogeometricum</taxon>
    </lineage>
</organism>
<dbReference type="Proteomes" id="UP000243250">
    <property type="component" value="Unassembled WGS sequence"/>
</dbReference>
<dbReference type="EMBL" id="FOYS01000004">
    <property type="protein sequence ID" value="SFR59804.1"/>
    <property type="molecule type" value="Genomic_DNA"/>
</dbReference>
<dbReference type="RefSeq" id="WP_089881704.1">
    <property type="nucleotide sequence ID" value="NZ_FOYS01000004.1"/>
</dbReference>
<dbReference type="STRING" id="555875.SAMN04488124_2633"/>
<keyword evidence="3" id="KW-1185">Reference proteome</keyword>
<reference evidence="3" key="1">
    <citation type="submission" date="2016-10" db="EMBL/GenBank/DDBJ databases">
        <authorList>
            <person name="Varghese N."/>
            <person name="Submissions S."/>
        </authorList>
    </citation>
    <scope>NUCLEOTIDE SEQUENCE [LARGE SCALE GENOMIC DNA]</scope>
    <source>
        <strain evidence="3">CGMCC 1.8711</strain>
    </source>
</reference>
<sequence length="84" mass="8696">MATTASKSLFTVDADTATSTAIVDAVSAASGISPLELPPLYDAIDPDAVDALFAGRGANGTLQFRYADYVVTLTGNDQIELARD</sequence>
<evidence type="ECO:0000259" key="1">
    <source>
        <dbReference type="Pfam" id="PF18545"/>
    </source>
</evidence>
<dbReference type="InterPro" id="IPR040624">
    <property type="entry name" value="HalOD1"/>
</dbReference>
<evidence type="ECO:0000313" key="3">
    <source>
        <dbReference type="Proteomes" id="UP000243250"/>
    </source>
</evidence>
<accession>A0A1I6HZI3</accession>
<evidence type="ECO:0000313" key="2">
    <source>
        <dbReference type="EMBL" id="SFR59804.1"/>
    </source>
</evidence>
<protein>
    <recommendedName>
        <fullName evidence="1">Halobacterial output domain-containing protein</fullName>
    </recommendedName>
</protein>
<dbReference type="Pfam" id="PF18545">
    <property type="entry name" value="HalOD1"/>
    <property type="match status" value="1"/>
</dbReference>